<dbReference type="STRING" id="1088721.JI59_06865"/>
<accession>G6EE70</accession>
<protein>
    <submittedName>
        <fullName evidence="2">Uncharacterized protein</fullName>
    </submittedName>
</protein>
<gene>
    <name evidence="2" type="ORF">NSU_2641</name>
</gene>
<evidence type="ECO:0000313" key="3">
    <source>
        <dbReference type="Proteomes" id="UP000004030"/>
    </source>
</evidence>
<comment type="caution">
    <text evidence="2">The sequence shown here is derived from an EMBL/GenBank/DDBJ whole genome shotgun (WGS) entry which is preliminary data.</text>
</comment>
<dbReference type="Proteomes" id="UP000004030">
    <property type="component" value="Unassembled WGS sequence"/>
</dbReference>
<reference evidence="2 3" key="1">
    <citation type="journal article" date="2012" name="J. Bacteriol.">
        <title>Genome sequence of benzo(a)pyrene-degrading bacterium Novosphingobium pentaromativorans US6-1.</title>
        <authorList>
            <person name="Luo Y.R."/>
            <person name="Kang S.G."/>
            <person name="Kim S.J."/>
            <person name="Kim M.R."/>
            <person name="Li N."/>
            <person name="Lee J.H."/>
            <person name="Kwon K.K."/>
        </authorList>
    </citation>
    <scope>NUCLEOTIDE SEQUENCE [LARGE SCALE GENOMIC DNA]</scope>
    <source>
        <strain evidence="2 3">US6-1</strain>
    </source>
</reference>
<dbReference type="KEGG" id="npn:JI59_06865"/>
<organism evidence="2 3">
    <name type="scientific">Novosphingobium pentaromativorans US6-1</name>
    <dbReference type="NCBI Taxonomy" id="1088721"/>
    <lineage>
        <taxon>Bacteria</taxon>
        <taxon>Pseudomonadati</taxon>
        <taxon>Pseudomonadota</taxon>
        <taxon>Alphaproteobacteria</taxon>
        <taxon>Sphingomonadales</taxon>
        <taxon>Sphingomonadaceae</taxon>
        <taxon>Novosphingobium</taxon>
    </lineage>
</organism>
<name>G6EE70_9SPHN</name>
<keyword evidence="1" id="KW-1133">Transmembrane helix</keyword>
<dbReference type="OrthoDB" id="7916376at2"/>
<keyword evidence="3" id="KW-1185">Reference proteome</keyword>
<dbReference type="PATRIC" id="fig|1088721.3.peg.2611"/>
<dbReference type="AlphaFoldDB" id="G6EE70"/>
<proteinExistence type="predicted"/>
<feature type="transmembrane region" description="Helical" evidence="1">
    <location>
        <begin position="14"/>
        <end position="36"/>
    </location>
</feature>
<dbReference type="eggNOG" id="ENOG5031V70">
    <property type="taxonomic scope" value="Bacteria"/>
</dbReference>
<evidence type="ECO:0000256" key="1">
    <source>
        <dbReference type="SAM" id="Phobius"/>
    </source>
</evidence>
<keyword evidence="1" id="KW-0472">Membrane</keyword>
<keyword evidence="1" id="KW-0812">Transmembrane</keyword>
<dbReference type="EMBL" id="AGFM01000039">
    <property type="protein sequence ID" value="EHJ60293.1"/>
    <property type="molecule type" value="Genomic_DNA"/>
</dbReference>
<evidence type="ECO:0000313" key="2">
    <source>
        <dbReference type="EMBL" id="EHJ60293.1"/>
    </source>
</evidence>
<sequence>MQCAPGTNALNGNVFSGIAIFLPGSGYFYASAPLFLMKGDIGMSATLIALALFGCSDDGSACERLRMPVETYQTRAQCTARLDEALGSDAAMRAEYPTVYAQCLSSRQLSMLGGGKVDLRRVNGVNFAAAGL</sequence>